<dbReference type="AlphaFoldDB" id="A0A4Z2FXY1"/>
<feature type="region of interest" description="Disordered" evidence="1">
    <location>
        <begin position="1"/>
        <end position="22"/>
    </location>
</feature>
<reference evidence="2 3" key="1">
    <citation type="submission" date="2019-03" db="EMBL/GenBank/DDBJ databases">
        <title>First draft genome of Liparis tanakae, snailfish: a comprehensive survey of snailfish specific genes.</title>
        <authorList>
            <person name="Kim W."/>
            <person name="Song I."/>
            <person name="Jeong J.-H."/>
            <person name="Kim D."/>
            <person name="Kim S."/>
            <person name="Ryu S."/>
            <person name="Song J.Y."/>
            <person name="Lee S.K."/>
        </authorList>
    </citation>
    <scope>NUCLEOTIDE SEQUENCE [LARGE SCALE GENOMIC DNA]</scope>
    <source>
        <tissue evidence="2">Muscle</tissue>
    </source>
</reference>
<accession>A0A4Z2FXY1</accession>
<name>A0A4Z2FXY1_9TELE</name>
<evidence type="ECO:0000313" key="3">
    <source>
        <dbReference type="Proteomes" id="UP000314294"/>
    </source>
</evidence>
<evidence type="ECO:0000256" key="1">
    <source>
        <dbReference type="SAM" id="MobiDB-lite"/>
    </source>
</evidence>
<evidence type="ECO:0000313" key="2">
    <source>
        <dbReference type="EMBL" id="TNN46079.1"/>
    </source>
</evidence>
<feature type="compositionally biased region" description="Acidic residues" evidence="1">
    <location>
        <begin position="37"/>
        <end position="47"/>
    </location>
</feature>
<protein>
    <submittedName>
        <fullName evidence="2">Uncharacterized protein</fullName>
    </submittedName>
</protein>
<gene>
    <name evidence="2" type="ORF">EYF80_043733</name>
</gene>
<organism evidence="2 3">
    <name type="scientific">Liparis tanakae</name>
    <name type="common">Tanaka's snailfish</name>
    <dbReference type="NCBI Taxonomy" id="230148"/>
    <lineage>
        <taxon>Eukaryota</taxon>
        <taxon>Metazoa</taxon>
        <taxon>Chordata</taxon>
        <taxon>Craniata</taxon>
        <taxon>Vertebrata</taxon>
        <taxon>Euteleostomi</taxon>
        <taxon>Actinopterygii</taxon>
        <taxon>Neopterygii</taxon>
        <taxon>Teleostei</taxon>
        <taxon>Neoteleostei</taxon>
        <taxon>Acanthomorphata</taxon>
        <taxon>Eupercaria</taxon>
        <taxon>Perciformes</taxon>
        <taxon>Cottioidei</taxon>
        <taxon>Cottales</taxon>
        <taxon>Liparidae</taxon>
        <taxon>Liparis</taxon>
    </lineage>
</organism>
<dbReference type="Proteomes" id="UP000314294">
    <property type="component" value="Unassembled WGS sequence"/>
</dbReference>
<dbReference type="EMBL" id="SRLO01000810">
    <property type="protein sequence ID" value="TNN46079.1"/>
    <property type="molecule type" value="Genomic_DNA"/>
</dbReference>
<feature type="region of interest" description="Disordered" evidence="1">
    <location>
        <begin position="31"/>
        <end position="50"/>
    </location>
</feature>
<comment type="caution">
    <text evidence="2">The sequence shown here is derived from an EMBL/GenBank/DDBJ whole genome shotgun (WGS) entry which is preliminary data.</text>
</comment>
<sequence>MASMRMRMPSNTHTGRKMRNQFHCTWREEREKKIQEREEEEEEEEEEGILRELNHGEAPVLFWLRGPNTRRLHGLRREQSVCQVVPRVRRISNNDFLLYLKPKPEREARVMWDVIKEAHILL</sequence>
<proteinExistence type="predicted"/>
<keyword evidence="3" id="KW-1185">Reference proteome</keyword>